<evidence type="ECO:0000313" key="4">
    <source>
        <dbReference type="Proteomes" id="UP000791440"/>
    </source>
</evidence>
<comment type="caution">
    <text evidence="3">The sequence shown here is derived from an EMBL/GenBank/DDBJ whole genome shotgun (WGS) entry which is preliminary data.</text>
</comment>
<evidence type="ECO:0000256" key="2">
    <source>
        <dbReference type="RuleBase" id="RU000363"/>
    </source>
</evidence>
<dbReference type="PRINTS" id="PR00081">
    <property type="entry name" value="GDHRDH"/>
</dbReference>
<organism evidence="3 4">
    <name type="scientific">Manduca sexta</name>
    <name type="common">Tobacco hawkmoth</name>
    <name type="synonym">Tobacco hornworm</name>
    <dbReference type="NCBI Taxonomy" id="7130"/>
    <lineage>
        <taxon>Eukaryota</taxon>
        <taxon>Metazoa</taxon>
        <taxon>Ecdysozoa</taxon>
        <taxon>Arthropoda</taxon>
        <taxon>Hexapoda</taxon>
        <taxon>Insecta</taxon>
        <taxon>Pterygota</taxon>
        <taxon>Neoptera</taxon>
        <taxon>Endopterygota</taxon>
        <taxon>Lepidoptera</taxon>
        <taxon>Glossata</taxon>
        <taxon>Ditrysia</taxon>
        <taxon>Bombycoidea</taxon>
        <taxon>Sphingidae</taxon>
        <taxon>Sphinginae</taxon>
        <taxon>Sphingini</taxon>
        <taxon>Manduca</taxon>
    </lineage>
</organism>
<comment type="similarity">
    <text evidence="2">Belongs to the short-chain dehydrogenases/reductases (SDR) family.</text>
</comment>
<dbReference type="InterPro" id="IPR036291">
    <property type="entry name" value="NAD(P)-bd_dom_sf"/>
</dbReference>
<reference evidence="3" key="2">
    <citation type="submission" date="2020-12" db="EMBL/GenBank/DDBJ databases">
        <authorList>
            <person name="Kanost M."/>
        </authorList>
    </citation>
    <scope>NUCLEOTIDE SEQUENCE</scope>
</reference>
<protein>
    <submittedName>
        <fullName evidence="3">Uncharacterized protein</fullName>
    </submittedName>
</protein>
<dbReference type="EMBL" id="JH668493">
    <property type="protein sequence ID" value="KAG6455570.1"/>
    <property type="molecule type" value="Genomic_DNA"/>
</dbReference>
<reference evidence="3" key="1">
    <citation type="journal article" date="2016" name="Insect Biochem. Mol. Biol.">
        <title>Multifaceted biological insights from a draft genome sequence of the tobacco hornworm moth, Manduca sexta.</title>
        <authorList>
            <person name="Kanost M.R."/>
            <person name="Arrese E.L."/>
            <person name="Cao X."/>
            <person name="Chen Y.R."/>
            <person name="Chellapilla S."/>
            <person name="Goldsmith M.R."/>
            <person name="Grosse-Wilde E."/>
            <person name="Heckel D.G."/>
            <person name="Herndon N."/>
            <person name="Jiang H."/>
            <person name="Papanicolaou A."/>
            <person name="Qu J."/>
            <person name="Soulages J.L."/>
            <person name="Vogel H."/>
            <person name="Walters J."/>
            <person name="Waterhouse R.M."/>
            <person name="Ahn S.J."/>
            <person name="Almeida F.C."/>
            <person name="An C."/>
            <person name="Aqrawi P."/>
            <person name="Bretschneider A."/>
            <person name="Bryant W.B."/>
            <person name="Bucks S."/>
            <person name="Chao H."/>
            <person name="Chevignon G."/>
            <person name="Christen J.M."/>
            <person name="Clarke D.F."/>
            <person name="Dittmer N.T."/>
            <person name="Ferguson L.C.F."/>
            <person name="Garavelou S."/>
            <person name="Gordon K.H.J."/>
            <person name="Gunaratna R.T."/>
            <person name="Han Y."/>
            <person name="Hauser F."/>
            <person name="He Y."/>
            <person name="Heidel-Fischer H."/>
            <person name="Hirsh A."/>
            <person name="Hu Y."/>
            <person name="Jiang H."/>
            <person name="Kalra D."/>
            <person name="Klinner C."/>
            <person name="Konig C."/>
            <person name="Kovar C."/>
            <person name="Kroll A.R."/>
            <person name="Kuwar S.S."/>
            <person name="Lee S.L."/>
            <person name="Lehman R."/>
            <person name="Li K."/>
            <person name="Li Z."/>
            <person name="Liang H."/>
            <person name="Lovelace S."/>
            <person name="Lu Z."/>
            <person name="Mansfield J.H."/>
            <person name="McCulloch K.J."/>
            <person name="Mathew T."/>
            <person name="Morton B."/>
            <person name="Muzny D.M."/>
            <person name="Neunemann D."/>
            <person name="Ongeri F."/>
            <person name="Pauchet Y."/>
            <person name="Pu L.L."/>
            <person name="Pyrousis I."/>
            <person name="Rao X.J."/>
            <person name="Redding A."/>
            <person name="Roesel C."/>
            <person name="Sanchez-Gracia A."/>
            <person name="Schaack S."/>
            <person name="Shukla A."/>
            <person name="Tetreau G."/>
            <person name="Wang Y."/>
            <person name="Xiong G.H."/>
            <person name="Traut W."/>
            <person name="Walsh T.K."/>
            <person name="Worley K.C."/>
            <person name="Wu D."/>
            <person name="Wu W."/>
            <person name="Wu Y.Q."/>
            <person name="Zhang X."/>
            <person name="Zou Z."/>
            <person name="Zucker H."/>
            <person name="Briscoe A.D."/>
            <person name="Burmester T."/>
            <person name="Clem R.J."/>
            <person name="Feyereisen R."/>
            <person name="Grimmelikhuijzen C.J.P."/>
            <person name="Hamodrakas S.J."/>
            <person name="Hansson B.S."/>
            <person name="Huguet E."/>
            <person name="Jermiin L.S."/>
            <person name="Lan Q."/>
            <person name="Lehman H.K."/>
            <person name="Lorenzen M."/>
            <person name="Merzendorfer H."/>
            <person name="Michalopoulos I."/>
            <person name="Morton D.B."/>
            <person name="Muthukrishnan S."/>
            <person name="Oakeshott J.G."/>
            <person name="Palmer W."/>
            <person name="Park Y."/>
            <person name="Passarelli A.L."/>
            <person name="Rozas J."/>
            <person name="Schwartz L.M."/>
            <person name="Smith W."/>
            <person name="Southgate A."/>
            <person name="Vilcinskas A."/>
            <person name="Vogt R."/>
            <person name="Wang P."/>
            <person name="Werren J."/>
            <person name="Yu X.Q."/>
            <person name="Zhou J.J."/>
            <person name="Brown S.J."/>
            <person name="Scherer S.E."/>
            <person name="Richards S."/>
            <person name="Blissard G.W."/>
        </authorList>
    </citation>
    <scope>NUCLEOTIDE SEQUENCE</scope>
</reference>
<accession>A0A922CRB7</accession>
<dbReference type="Gene3D" id="3.40.50.720">
    <property type="entry name" value="NAD(P)-binding Rossmann-like Domain"/>
    <property type="match status" value="1"/>
</dbReference>
<evidence type="ECO:0000256" key="1">
    <source>
        <dbReference type="ARBA" id="ARBA00023002"/>
    </source>
</evidence>
<dbReference type="AlphaFoldDB" id="A0A922CRB7"/>
<keyword evidence="4" id="KW-1185">Reference proteome</keyword>
<dbReference type="EMBL" id="JH668493">
    <property type="protein sequence ID" value="KAG6455569.1"/>
    <property type="molecule type" value="Genomic_DNA"/>
</dbReference>
<dbReference type="PANTHER" id="PTHR43157">
    <property type="entry name" value="PHOSPHATIDYLINOSITOL-GLYCAN BIOSYNTHESIS CLASS F PROTEIN-RELATED"/>
    <property type="match status" value="1"/>
</dbReference>
<dbReference type="PRINTS" id="PR00080">
    <property type="entry name" value="SDRFAMILY"/>
</dbReference>
<dbReference type="OrthoDB" id="191139at2759"/>
<dbReference type="SUPFAM" id="SSF51735">
    <property type="entry name" value="NAD(P)-binding Rossmann-fold domains"/>
    <property type="match status" value="1"/>
</dbReference>
<gene>
    <name evidence="3" type="ORF">O3G_MSEX009263</name>
</gene>
<dbReference type="EMBL" id="JH668493">
    <property type="protein sequence ID" value="KAG6455572.1"/>
    <property type="molecule type" value="Genomic_DNA"/>
</dbReference>
<dbReference type="EMBL" id="JH668493">
    <property type="protein sequence ID" value="KAG6455571.1"/>
    <property type="molecule type" value="Genomic_DNA"/>
</dbReference>
<sequence>MDYISGWCKSQRRLDGYTVIITGSNGGIGKATASDLYSRGARVIMACRNIEKAEKAKKEIIKENVCKAQMGSLAIEYLDLCSLKSIRSCANRILEKEPNINILINNAGVMMCPESKTEDGFEKQFGSNHLGHAYLTLLLLPRLIKSAPSRIIFVSSLLHCIYTENFDDINYEGSSYSSLFAYACSKTANIVFAKALAMKLKEHNIHNVTTYSLHPGVVKTNINQYFDKTAFFLFNSIFNSIFTTCFWKTPRCGAQTSIYCAVDEDCAGESGLYYSDCAKAMESAYCRDEKRISKLWEITIKMLKLESFYSDGNIPVSDLDLY</sequence>
<dbReference type="Proteomes" id="UP000791440">
    <property type="component" value="Unassembled WGS sequence"/>
</dbReference>
<dbReference type="PANTHER" id="PTHR43157:SF73">
    <property type="entry name" value="WW DOMAIN-CONTAINING OXIDOREDUCTASE-LIKE PROTEIN"/>
    <property type="match status" value="1"/>
</dbReference>
<keyword evidence="1" id="KW-0560">Oxidoreductase</keyword>
<name>A0A922CRB7_MANSE</name>
<dbReference type="GO" id="GO:0016491">
    <property type="term" value="F:oxidoreductase activity"/>
    <property type="evidence" value="ECO:0007669"/>
    <property type="project" value="UniProtKB-KW"/>
</dbReference>
<proteinExistence type="inferred from homology"/>
<dbReference type="InterPro" id="IPR002347">
    <property type="entry name" value="SDR_fam"/>
</dbReference>
<dbReference type="Pfam" id="PF00106">
    <property type="entry name" value="adh_short"/>
    <property type="match status" value="1"/>
</dbReference>
<evidence type="ECO:0000313" key="3">
    <source>
        <dbReference type="EMBL" id="KAG6455572.1"/>
    </source>
</evidence>
<dbReference type="EMBL" id="JH668493">
    <property type="protein sequence ID" value="KAG6455573.1"/>
    <property type="molecule type" value="Genomic_DNA"/>
</dbReference>